<evidence type="ECO:0000313" key="1">
    <source>
        <dbReference type="EMBL" id="KAF5325084.1"/>
    </source>
</evidence>
<gene>
    <name evidence="1" type="ORF">D9619_009924</name>
</gene>
<reference evidence="1 2" key="1">
    <citation type="journal article" date="2020" name="ISME J.">
        <title>Uncovering the hidden diversity of litter-decomposition mechanisms in mushroom-forming fungi.</title>
        <authorList>
            <person name="Floudas D."/>
            <person name="Bentzer J."/>
            <person name="Ahren D."/>
            <person name="Johansson T."/>
            <person name="Persson P."/>
            <person name="Tunlid A."/>
        </authorList>
    </citation>
    <scope>NUCLEOTIDE SEQUENCE [LARGE SCALE GENOMIC DNA]</scope>
    <source>
        <strain evidence="1 2">CBS 101986</strain>
    </source>
</reference>
<organism evidence="1 2">
    <name type="scientific">Psilocybe cf. subviscida</name>
    <dbReference type="NCBI Taxonomy" id="2480587"/>
    <lineage>
        <taxon>Eukaryota</taxon>
        <taxon>Fungi</taxon>
        <taxon>Dikarya</taxon>
        <taxon>Basidiomycota</taxon>
        <taxon>Agaricomycotina</taxon>
        <taxon>Agaricomycetes</taxon>
        <taxon>Agaricomycetidae</taxon>
        <taxon>Agaricales</taxon>
        <taxon>Agaricineae</taxon>
        <taxon>Strophariaceae</taxon>
        <taxon>Psilocybe</taxon>
    </lineage>
</organism>
<dbReference type="EMBL" id="JAACJJ010000015">
    <property type="protein sequence ID" value="KAF5325084.1"/>
    <property type="molecule type" value="Genomic_DNA"/>
</dbReference>
<dbReference type="Proteomes" id="UP000567179">
    <property type="component" value="Unassembled WGS sequence"/>
</dbReference>
<evidence type="ECO:0000313" key="2">
    <source>
        <dbReference type="Proteomes" id="UP000567179"/>
    </source>
</evidence>
<sequence>MFNATATSSLARLPPELFQLISLALPLSLLSPTLFSLCLTSREVYEKTQRLLYICIVLRHDDASSALFQKIQSFPEIGKIVKELYIHSEVSPAQRRKKDIKSAKFLGGLKDIVERCLLPNLVTIGIFNRSRWSADVDCASLTGDCTLSSVFWANLSSMAPKIRSVIIRNLANDFQLPWVDEEVIDKTVMRKNLISFNMTVGSLGIPTLHGDYTAANHRLFTNLEVMRNCLCTLTLRPVQRHGNTDNATLVELFFPNLRCLELYGFHSSSVPRTSRFWPCHARLERITLWGSTGT</sequence>
<dbReference type="AlphaFoldDB" id="A0A8H5BKI3"/>
<dbReference type="OrthoDB" id="2995895at2759"/>
<accession>A0A8H5BKI3</accession>
<comment type="caution">
    <text evidence="1">The sequence shown here is derived from an EMBL/GenBank/DDBJ whole genome shotgun (WGS) entry which is preliminary data.</text>
</comment>
<proteinExistence type="predicted"/>
<protein>
    <submittedName>
        <fullName evidence="1">Uncharacterized protein</fullName>
    </submittedName>
</protein>
<name>A0A8H5BKI3_9AGAR</name>
<keyword evidence="2" id="KW-1185">Reference proteome</keyword>